<keyword evidence="1" id="KW-1185">Reference proteome</keyword>
<protein>
    <submittedName>
        <fullName evidence="2">Uncharacterized protein LOC111111153 isoform X1</fullName>
    </submittedName>
</protein>
<name>A0A8B8BJZ2_CRAVI</name>
<evidence type="ECO:0000313" key="2">
    <source>
        <dbReference type="RefSeq" id="XP_022303667.1"/>
    </source>
</evidence>
<dbReference type="Proteomes" id="UP000694844">
    <property type="component" value="Chromosome 9"/>
</dbReference>
<gene>
    <name evidence="2" type="primary">LOC111111153</name>
</gene>
<accession>A0A8B8BJZ2</accession>
<dbReference type="RefSeq" id="XP_022303667.1">
    <property type="nucleotide sequence ID" value="XM_022447959.1"/>
</dbReference>
<proteinExistence type="predicted"/>
<dbReference type="KEGG" id="cvn:111111153"/>
<evidence type="ECO:0000313" key="1">
    <source>
        <dbReference type="Proteomes" id="UP000694844"/>
    </source>
</evidence>
<organism evidence="1 2">
    <name type="scientific">Crassostrea virginica</name>
    <name type="common">Eastern oyster</name>
    <dbReference type="NCBI Taxonomy" id="6565"/>
    <lineage>
        <taxon>Eukaryota</taxon>
        <taxon>Metazoa</taxon>
        <taxon>Spiralia</taxon>
        <taxon>Lophotrochozoa</taxon>
        <taxon>Mollusca</taxon>
        <taxon>Bivalvia</taxon>
        <taxon>Autobranchia</taxon>
        <taxon>Pteriomorphia</taxon>
        <taxon>Ostreida</taxon>
        <taxon>Ostreoidea</taxon>
        <taxon>Ostreidae</taxon>
        <taxon>Crassostrea</taxon>
    </lineage>
</organism>
<sequence length="255" mass="29787">MGSCLSSKEFQIEIPSIQVEDCIYEELYHYYYDCSTNNTELQEEITSMNENQSTMKTFQRDSTLMANDIENAAITTKNENVSDSCTNVLDYISIPLLPQQDTDTNNENSFENIYHAMNKSENRKSRNLESTDHGEEERMLFETLYRIPRVMPTKSDENDVCLRTVSDKFFTDNTLNSAVLRRMSECLYSIISVCQYREAHVHWICDRKDSKRNSTNYSREFQSQQFDIDAILWMLLDTFDKMFPGGKKKASLKSE</sequence>
<dbReference type="AlphaFoldDB" id="A0A8B8BJZ2"/>
<reference evidence="2" key="1">
    <citation type="submission" date="2025-08" db="UniProtKB">
        <authorList>
            <consortium name="RefSeq"/>
        </authorList>
    </citation>
    <scope>IDENTIFICATION</scope>
    <source>
        <tissue evidence="2">Whole sample</tissue>
    </source>
</reference>
<dbReference type="GeneID" id="111111153"/>